<evidence type="ECO:0000256" key="7">
    <source>
        <dbReference type="SAM" id="Phobius"/>
    </source>
</evidence>
<name>A0A7V9AD27_9BACT</name>
<dbReference type="AlphaFoldDB" id="A0A7V9AD27"/>
<evidence type="ECO:0000256" key="4">
    <source>
        <dbReference type="ARBA" id="ARBA00022692"/>
    </source>
</evidence>
<keyword evidence="5 7" id="KW-1133">Transmembrane helix</keyword>
<feature type="transmembrane region" description="Helical" evidence="7">
    <location>
        <begin position="335"/>
        <end position="361"/>
    </location>
</feature>
<organism evidence="9 10">
    <name type="scientific">Thermogemmata fonticola</name>
    <dbReference type="NCBI Taxonomy" id="2755323"/>
    <lineage>
        <taxon>Bacteria</taxon>
        <taxon>Pseudomonadati</taxon>
        <taxon>Planctomycetota</taxon>
        <taxon>Planctomycetia</taxon>
        <taxon>Gemmatales</taxon>
        <taxon>Gemmataceae</taxon>
        <taxon>Thermogemmata</taxon>
    </lineage>
</organism>
<dbReference type="PANTHER" id="PTHR43738:SF1">
    <property type="entry name" value="HEMIN TRANSPORT SYSTEM PERMEASE PROTEIN HRTB-RELATED"/>
    <property type="match status" value="1"/>
</dbReference>
<evidence type="ECO:0000313" key="9">
    <source>
        <dbReference type="EMBL" id="MBA2227916.1"/>
    </source>
</evidence>
<reference evidence="9 10" key="1">
    <citation type="submission" date="2020-07" db="EMBL/GenBank/DDBJ databases">
        <title>Thermogemmata thermophila gen. nov., sp. nov., a novel moderate thermophilic planctomycete from a Kamchatka hot spring.</title>
        <authorList>
            <person name="Elcheninov A.G."/>
            <person name="Podosokorskaya O.A."/>
            <person name="Kovaleva O.L."/>
            <person name="Novikov A."/>
            <person name="Bonch-Osmolovskaya E.A."/>
            <person name="Toshchakov S.V."/>
            <person name="Kublanov I.V."/>
        </authorList>
    </citation>
    <scope>NUCLEOTIDE SEQUENCE [LARGE SCALE GENOMIC DNA]</scope>
    <source>
        <strain evidence="9 10">2918</strain>
    </source>
</reference>
<dbReference type="InterPro" id="IPR005891">
    <property type="entry name" value="DevC"/>
</dbReference>
<keyword evidence="6 7" id="KW-0472">Membrane</keyword>
<keyword evidence="2" id="KW-0813">Transport</keyword>
<dbReference type="GO" id="GO:0005886">
    <property type="term" value="C:plasma membrane"/>
    <property type="evidence" value="ECO:0007669"/>
    <property type="project" value="UniProtKB-SubCell"/>
</dbReference>
<dbReference type="EMBL" id="JACEFB010000022">
    <property type="protein sequence ID" value="MBA2227916.1"/>
    <property type="molecule type" value="Genomic_DNA"/>
</dbReference>
<dbReference type="PANTHER" id="PTHR43738">
    <property type="entry name" value="ABC TRANSPORTER, MEMBRANE PROTEIN"/>
    <property type="match status" value="1"/>
</dbReference>
<evidence type="ECO:0000256" key="2">
    <source>
        <dbReference type="ARBA" id="ARBA00022448"/>
    </source>
</evidence>
<dbReference type="Pfam" id="PF02687">
    <property type="entry name" value="FtsX"/>
    <property type="match status" value="1"/>
</dbReference>
<keyword evidence="4 7" id="KW-0812">Transmembrane</keyword>
<feature type="transmembrane region" description="Helical" evidence="7">
    <location>
        <begin position="287"/>
        <end position="307"/>
    </location>
</feature>
<feature type="transmembrane region" description="Helical" evidence="7">
    <location>
        <begin position="20"/>
        <end position="43"/>
    </location>
</feature>
<sequence>MRYAWLWAIRHLIHRRERTVTAATGIAFAAILMFLEMGFLGGVDRTATLLFDRLQFDLLITSSEYEDLSRTAGFPDQRLAQAAAVEGVGAVVPLSMGFAEWRMPQRRGWLRSPSGGEIMSIAVLAVPPEYLPQAFRIGPEGVFSTLAEAEEAAHLLARQKTFLFDRRSKAEYGSAEYWLEQSRSRNPQDPVLINGRSAVIAGTFSLGTGFSWNAMLLTSEGTFREFLPPVPDGVHFGLIQLSAGADPAAVQQQLQTRLPSDVRIWSREDITASERNYWVRLTSVGQFLVVAVVLVITVGVIFVYQMMAADIRSMLPEYATIKALGHTPGFATAMVLAQAGLLAALGFLPGWGIAAFLYSIARTYGGIPAEMTPLIIMAVAGLTVGMCLLSAILALRKVQTADPADLF</sequence>
<evidence type="ECO:0000256" key="1">
    <source>
        <dbReference type="ARBA" id="ARBA00004651"/>
    </source>
</evidence>
<keyword evidence="3" id="KW-1003">Cell membrane</keyword>
<accession>A0A7V9AD27</accession>
<protein>
    <recommendedName>
        <fullName evidence="8">ABC3 transporter permease C-terminal domain-containing protein</fullName>
    </recommendedName>
</protein>
<keyword evidence="10" id="KW-1185">Reference proteome</keyword>
<comment type="subcellular location">
    <subcellularLocation>
        <location evidence="1">Cell membrane</location>
        <topology evidence="1">Multi-pass membrane protein</topology>
    </subcellularLocation>
</comment>
<feature type="transmembrane region" description="Helical" evidence="7">
    <location>
        <begin position="373"/>
        <end position="395"/>
    </location>
</feature>
<proteinExistence type="predicted"/>
<evidence type="ECO:0000256" key="6">
    <source>
        <dbReference type="ARBA" id="ARBA00023136"/>
    </source>
</evidence>
<dbReference type="Proteomes" id="UP000542342">
    <property type="component" value="Unassembled WGS sequence"/>
</dbReference>
<dbReference type="RefSeq" id="WP_194539779.1">
    <property type="nucleotide sequence ID" value="NZ_JACEFB010000022.1"/>
</dbReference>
<dbReference type="InterPro" id="IPR003838">
    <property type="entry name" value="ABC3_permease_C"/>
</dbReference>
<gene>
    <name evidence="9" type="ORF">H0921_17285</name>
</gene>
<dbReference type="InterPro" id="IPR051125">
    <property type="entry name" value="ABC-4/HrtB_transporter"/>
</dbReference>
<comment type="caution">
    <text evidence="9">The sequence shown here is derived from an EMBL/GenBank/DDBJ whole genome shotgun (WGS) entry which is preliminary data.</text>
</comment>
<evidence type="ECO:0000256" key="3">
    <source>
        <dbReference type="ARBA" id="ARBA00022475"/>
    </source>
</evidence>
<dbReference type="PIRSF" id="PIRSF031773">
    <property type="entry name" value="DevC"/>
    <property type="match status" value="1"/>
</dbReference>
<evidence type="ECO:0000313" key="10">
    <source>
        <dbReference type="Proteomes" id="UP000542342"/>
    </source>
</evidence>
<feature type="domain" description="ABC3 transporter permease C-terminal" evidence="8">
    <location>
        <begin position="290"/>
        <end position="400"/>
    </location>
</feature>
<evidence type="ECO:0000256" key="5">
    <source>
        <dbReference type="ARBA" id="ARBA00022989"/>
    </source>
</evidence>
<evidence type="ECO:0000259" key="8">
    <source>
        <dbReference type="Pfam" id="PF02687"/>
    </source>
</evidence>
<feature type="transmembrane region" description="Helical" evidence="7">
    <location>
        <begin position="79"/>
        <end position="101"/>
    </location>
</feature>